<dbReference type="Proteomes" id="UP000609651">
    <property type="component" value="Unassembled WGS sequence"/>
</dbReference>
<evidence type="ECO:0000313" key="2">
    <source>
        <dbReference type="EMBL" id="NNJ25135.1"/>
    </source>
</evidence>
<keyword evidence="3" id="KW-1185">Reference proteome</keyword>
<dbReference type="Pfam" id="PF13360">
    <property type="entry name" value="PQQ_2"/>
    <property type="match status" value="3"/>
</dbReference>
<dbReference type="InterPro" id="IPR018391">
    <property type="entry name" value="PQQ_b-propeller_rpt"/>
</dbReference>
<dbReference type="SMART" id="SM00564">
    <property type="entry name" value="PQQ"/>
    <property type="match status" value="5"/>
</dbReference>
<dbReference type="InterPro" id="IPR011047">
    <property type="entry name" value="Quinoprotein_ADH-like_sf"/>
</dbReference>
<dbReference type="PANTHER" id="PTHR34512">
    <property type="entry name" value="CELL SURFACE PROTEIN"/>
    <property type="match status" value="1"/>
</dbReference>
<sequence>MLAAPLLLAALSLTPLPLEPRPIGPADTVDAPPSSWPAFLGQGAPEIPPEAIPVEWTPESPAWVAELPGHGQSSPVVWRDRAFVTAVSGKEKESLHVLGVDLKSGKTLWNRRTDSSDPVENSLYVSRAAPTPCVDEDALYAFFESGDLYALDHDGEFLWHLSLWSKFGRFENTFGLGSSPCQTADTLFILKDDADGPSILIAIRKADGGVLWTADRGENRKSWSSPAIVSVDGVPQVVVSSDGAVQGYDPATGEELWTLDDVGGNTAVTPLSYPGEDGADGRFLIGASAGRGGENTDAARISNGAVQVTKTEDGYVAEKLWTDGDLSVSWASPIVHDGRAYWVNRQGVLYCLNAETGEQLYAARTPSGSCWATPLGVGDRVYLFGKDGVTATVSAGDEYKLLAESRLWKEGATEPDPDLAQEADPQRRAASSMFAGITQYGVAADPGGLLIRTGGRLFRLTANE</sequence>
<feature type="domain" description="Pyrrolo-quinoline quinone repeat" evidence="1">
    <location>
        <begin position="183"/>
        <end position="305"/>
    </location>
</feature>
<reference evidence="2 3" key="1">
    <citation type="journal article" date="2020" name="Syst. Appl. Microbiol.">
        <title>Alienimonas chondri sp. nov., a novel planctomycete isolated from the biofilm of the red alga Chondrus crispus.</title>
        <authorList>
            <person name="Vitorino I."/>
            <person name="Albuquerque L."/>
            <person name="Wiegand S."/>
            <person name="Kallscheuer N."/>
            <person name="da Costa M.S."/>
            <person name="Lobo-da-Cunha A."/>
            <person name="Jogler C."/>
            <person name="Lage O.M."/>
        </authorList>
    </citation>
    <scope>NUCLEOTIDE SEQUENCE [LARGE SCALE GENOMIC DNA]</scope>
    <source>
        <strain evidence="2 3">LzC2</strain>
    </source>
</reference>
<dbReference type="RefSeq" id="WP_171184813.1">
    <property type="nucleotide sequence ID" value="NZ_WTPX01000026.1"/>
</dbReference>
<gene>
    <name evidence="2" type="primary">bamB_9</name>
    <name evidence="2" type="ORF">LzC2_11980</name>
</gene>
<evidence type="ECO:0000313" key="3">
    <source>
        <dbReference type="Proteomes" id="UP000609651"/>
    </source>
</evidence>
<name>A0ABX1VAL7_9PLAN</name>
<dbReference type="InterPro" id="IPR002372">
    <property type="entry name" value="PQQ_rpt_dom"/>
</dbReference>
<accession>A0ABX1VAL7</accession>
<dbReference type="Gene3D" id="2.130.10.10">
    <property type="entry name" value="YVTN repeat-like/Quinoprotein amine dehydrogenase"/>
    <property type="match status" value="1"/>
</dbReference>
<dbReference type="EMBL" id="WTPX01000026">
    <property type="protein sequence ID" value="NNJ25135.1"/>
    <property type="molecule type" value="Genomic_DNA"/>
</dbReference>
<organism evidence="2 3">
    <name type="scientific">Alienimonas chondri</name>
    <dbReference type="NCBI Taxonomy" id="2681879"/>
    <lineage>
        <taxon>Bacteria</taxon>
        <taxon>Pseudomonadati</taxon>
        <taxon>Planctomycetota</taxon>
        <taxon>Planctomycetia</taxon>
        <taxon>Planctomycetales</taxon>
        <taxon>Planctomycetaceae</taxon>
        <taxon>Alienimonas</taxon>
    </lineage>
</organism>
<dbReference type="Gene3D" id="2.40.10.480">
    <property type="match status" value="1"/>
</dbReference>
<feature type="domain" description="Pyrrolo-quinoline quinone repeat" evidence="1">
    <location>
        <begin position="60"/>
        <end position="165"/>
    </location>
</feature>
<evidence type="ECO:0000259" key="1">
    <source>
        <dbReference type="Pfam" id="PF13360"/>
    </source>
</evidence>
<proteinExistence type="predicted"/>
<dbReference type="InterPro" id="IPR015943">
    <property type="entry name" value="WD40/YVTN_repeat-like_dom_sf"/>
</dbReference>
<dbReference type="SUPFAM" id="SSF50998">
    <property type="entry name" value="Quinoprotein alcohol dehydrogenase-like"/>
    <property type="match status" value="1"/>
</dbReference>
<feature type="domain" description="Pyrrolo-quinoline quinone repeat" evidence="1">
    <location>
        <begin position="318"/>
        <end position="397"/>
    </location>
</feature>
<protein>
    <submittedName>
        <fullName evidence="2">Outer membrane protein assembly factor BamB</fullName>
    </submittedName>
</protein>
<comment type="caution">
    <text evidence="2">The sequence shown here is derived from an EMBL/GenBank/DDBJ whole genome shotgun (WGS) entry which is preliminary data.</text>
</comment>
<dbReference type="PANTHER" id="PTHR34512:SF30">
    <property type="entry name" value="OUTER MEMBRANE PROTEIN ASSEMBLY FACTOR BAMB"/>
    <property type="match status" value="1"/>
</dbReference>